<evidence type="ECO:0000256" key="1">
    <source>
        <dbReference type="SAM" id="SignalP"/>
    </source>
</evidence>
<protein>
    <recommendedName>
        <fullName evidence="4">Secreted protein</fullName>
    </recommendedName>
</protein>
<keyword evidence="1" id="KW-0732">Signal</keyword>
<gene>
    <name evidence="2" type="ORF">BE08_34610</name>
</gene>
<accession>A0A150PAH2</accession>
<evidence type="ECO:0000313" key="3">
    <source>
        <dbReference type="Proteomes" id="UP000075420"/>
    </source>
</evidence>
<feature type="chain" id="PRO_5007565704" description="Secreted protein" evidence="1">
    <location>
        <begin position="27"/>
        <end position="184"/>
    </location>
</feature>
<feature type="signal peptide" evidence="1">
    <location>
        <begin position="1"/>
        <end position="26"/>
    </location>
</feature>
<dbReference type="AlphaFoldDB" id="A0A150PAH2"/>
<comment type="caution">
    <text evidence="2">The sequence shown here is derived from an EMBL/GenBank/DDBJ whole genome shotgun (WGS) entry which is preliminary data.</text>
</comment>
<proteinExistence type="predicted"/>
<organism evidence="2 3">
    <name type="scientific">Sorangium cellulosum</name>
    <name type="common">Polyangium cellulosum</name>
    <dbReference type="NCBI Taxonomy" id="56"/>
    <lineage>
        <taxon>Bacteria</taxon>
        <taxon>Pseudomonadati</taxon>
        <taxon>Myxococcota</taxon>
        <taxon>Polyangia</taxon>
        <taxon>Polyangiales</taxon>
        <taxon>Polyangiaceae</taxon>
        <taxon>Sorangium</taxon>
    </lineage>
</organism>
<dbReference type="Proteomes" id="UP000075420">
    <property type="component" value="Unassembled WGS sequence"/>
</dbReference>
<dbReference type="EMBL" id="JELY01002411">
    <property type="protein sequence ID" value="KYF52640.1"/>
    <property type="molecule type" value="Genomic_DNA"/>
</dbReference>
<reference evidence="2 3" key="1">
    <citation type="submission" date="2014-02" db="EMBL/GenBank/DDBJ databases">
        <title>The small core and large imbalanced accessory genome model reveals a collaborative survival strategy of Sorangium cellulosum strains in nature.</title>
        <authorList>
            <person name="Han K."/>
            <person name="Peng R."/>
            <person name="Blom J."/>
            <person name="Li Y.-Z."/>
        </authorList>
    </citation>
    <scope>NUCLEOTIDE SEQUENCE [LARGE SCALE GENOMIC DNA]</scope>
    <source>
        <strain evidence="2 3">So0157-25</strain>
    </source>
</reference>
<evidence type="ECO:0000313" key="2">
    <source>
        <dbReference type="EMBL" id="KYF52640.1"/>
    </source>
</evidence>
<evidence type="ECO:0008006" key="4">
    <source>
        <dbReference type="Google" id="ProtNLM"/>
    </source>
</evidence>
<sequence length="184" mass="19305">MTAAAPRPPRPLKALLLAAVAGGALAGCPSQGERTCDVLCDCRGCSEAKYLACVDEVEAAQAAAAEASAEASCPGAMDELLVCLEDEGECKDDSFTSDACKDQEGRLRACGIFLFGTVCEQANAHTAACGQGEPFQPGPESCPEELACAARCMLDATCEGMNGFDLEENQRFNECNIGCFQRMR</sequence>
<name>A0A150PAH2_SORCE</name>
<dbReference type="PROSITE" id="PS51257">
    <property type="entry name" value="PROKAR_LIPOPROTEIN"/>
    <property type="match status" value="1"/>
</dbReference>